<evidence type="ECO:0000313" key="3">
    <source>
        <dbReference type="Proteomes" id="UP001595791"/>
    </source>
</evidence>
<protein>
    <submittedName>
        <fullName evidence="2">OBAP family protein</fullName>
    </submittedName>
</protein>
<accession>A0ABV8MN94</accession>
<dbReference type="EMBL" id="JBHSBU010000001">
    <property type="protein sequence ID" value="MFC4158705.1"/>
    <property type="molecule type" value="Genomic_DNA"/>
</dbReference>
<dbReference type="Proteomes" id="UP001595791">
    <property type="component" value="Unassembled WGS sequence"/>
</dbReference>
<dbReference type="PANTHER" id="PTHR31360">
    <property type="match status" value="1"/>
</dbReference>
<proteinExistence type="predicted"/>
<feature type="region of interest" description="Disordered" evidence="1">
    <location>
        <begin position="244"/>
        <end position="275"/>
    </location>
</feature>
<name>A0ABV8MN94_9NEIS</name>
<reference evidence="3" key="1">
    <citation type="journal article" date="2019" name="Int. J. Syst. Evol. Microbiol.">
        <title>The Global Catalogue of Microorganisms (GCM) 10K type strain sequencing project: providing services to taxonomists for standard genome sequencing and annotation.</title>
        <authorList>
            <consortium name="The Broad Institute Genomics Platform"/>
            <consortium name="The Broad Institute Genome Sequencing Center for Infectious Disease"/>
            <person name="Wu L."/>
            <person name="Ma J."/>
        </authorList>
    </citation>
    <scope>NUCLEOTIDE SEQUENCE [LARGE SCALE GENOMIC DNA]</scope>
    <source>
        <strain evidence="3">LMG 29894</strain>
    </source>
</reference>
<evidence type="ECO:0000313" key="2">
    <source>
        <dbReference type="EMBL" id="MFC4158705.1"/>
    </source>
</evidence>
<gene>
    <name evidence="2" type="ORF">ACFOW7_04935</name>
</gene>
<dbReference type="PROSITE" id="PS51257">
    <property type="entry name" value="PROKAR_LIPOPROTEIN"/>
    <property type="match status" value="1"/>
</dbReference>
<dbReference type="InterPro" id="IPR010686">
    <property type="entry name" value="OBAP-like"/>
</dbReference>
<organism evidence="2 3">
    <name type="scientific">Chitinimonas lacunae</name>
    <dbReference type="NCBI Taxonomy" id="1963018"/>
    <lineage>
        <taxon>Bacteria</taxon>
        <taxon>Pseudomonadati</taxon>
        <taxon>Pseudomonadota</taxon>
        <taxon>Betaproteobacteria</taxon>
        <taxon>Neisseriales</taxon>
        <taxon>Chitinibacteraceae</taxon>
        <taxon>Chitinimonas</taxon>
    </lineage>
</organism>
<comment type="caution">
    <text evidence="2">The sequence shown here is derived from an EMBL/GenBank/DDBJ whole genome shotgun (WGS) entry which is preliminary data.</text>
</comment>
<evidence type="ECO:0000256" key="1">
    <source>
        <dbReference type="SAM" id="MobiDB-lite"/>
    </source>
</evidence>
<keyword evidence="3" id="KW-1185">Reference proteome</keyword>
<dbReference type="Pfam" id="PF06884">
    <property type="entry name" value="DUF1264"/>
    <property type="match status" value="1"/>
</dbReference>
<dbReference type="RefSeq" id="WP_378161669.1">
    <property type="nucleotide sequence ID" value="NZ_JBHSBU010000001.1"/>
</dbReference>
<sequence>MRQTIAGLALAMLWLSGCGENNTESYIPTPGAPETPKTRVLEAGAKVLQERRPLEAVSAYLDGFHFYNGDMDGQMEAHHYVTVLNEDVMQAVIYDGNTRDAKLMGVEYIISERLFLGLPEEEKKLWHSHRYEVKSGSLVAPGLPEVAEKALMGKIVSTYGKTWHTWHTDRDKALPLGVPALMMGFTKDGQLDPRLLADRDRRFGIDTAAIARGRASLPEPKVVSGADAWEKGEVIQLGRVAGAGEQGRGIHHPATATGPGQSELGQKGEIGKQGR</sequence>
<dbReference type="PANTHER" id="PTHR31360:SF0">
    <property type="entry name" value="OIL BODY-ASSOCIATED PROTEIN 1B"/>
    <property type="match status" value="1"/>
</dbReference>